<evidence type="ECO:0000256" key="1">
    <source>
        <dbReference type="SAM" id="Phobius"/>
    </source>
</evidence>
<dbReference type="AlphaFoldDB" id="A0A2H1L0J6"/>
<keyword evidence="1" id="KW-1133">Transmembrane helix</keyword>
<keyword evidence="1" id="KW-0472">Membrane</keyword>
<dbReference type="Proteomes" id="UP000234300">
    <property type="component" value="Unassembled WGS sequence"/>
</dbReference>
<keyword evidence="1" id="KW-0812">Transmembrane</keyword>
<evidence type="ECO:0000313" key="3">
    <source>
        <dbReference type="Proteomes" id="UP000234300"/>
    </source>
</evidence>
<name>A0A2H1L0J6_BREAU</name>
<sequence length="58" mass="5977">MSAVVAVTVQYLYRAGTGHNVDGLDISPGVAVLFTVLALGWIFALGVAALVMLEAAFP</sequence>
<organism evidence="2 3">
    <name type="scientific">Brevibacterium aurantiacum</name>
    <dbReference type="NCBI Taxonomy" id="273384"/>
    <lineage>
        <taxon>Bacteria</taxon>
        <taxon>Bacillati</taxon>
        <taxon>Actinomycetota</taxon>
        <taxon>Actinomycetes</taxon>
        <taxon>Micrococcales</taxon>
        <taxon>Brevibacteriaceae</taxon>
        <taxon>Brevibacterium</taxon>
    </lineage>
</organism>
<feature type="non-terminal residue" evidence="2">
    <location>
        <position position="58"/>
    </location>
</feature>
<feature type="transmembrane region" description="Helical" evidence="1">
    <location>
        <begin position="30"/>
        <end position="53"/>
    </location>
</feature>
<keyword evidence="2" id="KW-0830">Ubiquinone</keyword>
<accession>A0A2H1L0J6</accession>
<protein>
    <submittedName>
        <fullName evidence="2">Ubiquinone biosynthesis protein</fullName>
    </submittedName>
</protein>
<proteinExistence type="predicted"/>
<gene>
    <name evidence="2" type="ORF">BAURA86_04101</name>
</gene>
<reference evidence="2 3" key="1">
    <citation type="submission" date="2017-03" db="EMBL/GenBank/DDBJ databases">
        <authorList>
            <person name="Afonso C.L."/>
            <person name="Miller P.J."/>
            <person name="Scott M.A."/>
            <person name="Spackman E."/>
            <person name="Goraichik I."/>
            <person name="Dimitrov K.M."/>
            <person name="Suarez D.L."/>
            <person name="Swayne D.E."/>
        </authorList>
    </citation>
    <scope>NUCLEOTIDE SEQUENCE [LARGE SCALE GENOMIC DNA]</scope>
    <source>
        <strain evidence="3">8(6)</strain>
    </source>
</reference>
<evidence type="ECO:0000313" key="2">
    <source>
        <dbReference type="EMBL" id="SMY05471.1"/>
    </source>
</evidence>
<dbReference type="EMBL" id="FXZI01000073">
    <property type="protein sequence ID" value="SMY05471.1"/>
    <property type="molecule type" value="Genomic_DNA"/>
</dbReference>